<sequence>MAFLINNQFPGPMIKANWGDTVVVKLTNLLPNSIDNGTSLHFHGVRQNGTNEYDGVSSITQCPLAPGDTMTYTWRATSYGSSWWHSHFSLQTYEGMFGPLVIEGPSTLSYDEEQFVILQDWNHATADSLFDDSQVVVPGVRGGGLTLDTGLINGKNVWGNGGEYWSMTVTPGKSYRLRVLNAAIQSTFKFHIDGHSFQVIAMDFVPIHPYTTDIVSVNIGQRYDLILTANQAPANYWIRSDNQQPCGQLEQPNVQAILNYEGVKFATPTTTGLNYQPDCLDEPSASLVPYLAQDAGAQSAGEFVETSIIAANGAVPNLYKWTLSGSTFQANWNDPTLFSIWYDGDVPQYGGDLTVELPNAGEWVYFVIDSPMPLPHPIHLHGHDFLLLASGVGTYSADVPLQLTNPPRRDVAVMPADPLTGSGGYLVVAYQVSNPGVWLMHCHIGWHNTMGFALQIVEMIDSIKIENTCQLQETCVNWLNYANANSIFDAPFDDGSGG</sequence>
<dbReference type="EMBL" id="AY351909">
    <property type="protein sequence ID" value="AAY33971.2"/>
    <property type="molecule type" value="Genomic_DNA"/>
</dbReference>
<keyword evidence="5" id="KW-0186">Copper</keyword>
<dbReference type="Pfam" id="PF07731">
    <property type="entry name" value="Cu-oxidase_2"/>
    <property type="match status" value="1"/>
</dbReference>
<evidence type="ECO:0000256" key="3">
    <source>
        <dbReference type="ARBA" id="ARBA00022737"/>
    </source>
</evidence>
<dbReference type="FunFam" id="2.60.40.420:FF:000038">
    <property type="entry name" value="Extracellular dihydrogeodin oxidase/laccase"/>
    <property type="match status" value="1"/>
</dbReference>
<evidence type="ECO:0000256" key="2">
    <source>
        <dbReference type="ARBA" id="ARBA00022723"/>
    </source>
</evidence>
<dbReference type="InterPro" id="IPR011707">
    <property type="entry name" value="Cu-oxidase-like_N"/>
</dbReference>
<evidence type="ECO:0000259" key="7">
    <source>
        <dbReference type="Pfam" id="PF00394"/>
    </source>
</evidence>
<evidence type="ECO:0000313" key="10">
    <source>
        <dbReference type="EMBL" id="AAY33971.2"/>
    </source>
</evidence>
<evidence type="ECO:0000256" key="4">
    <source>
        <dbReference type="ARBA" id="ARBA00023002"/>
    </source>
</evidence>
<dbReference type="CDD" id="cd13880">
    <property type="entry name" value="CuRO_2_MaLCC_like"/>
    <property type="match status" value="1"/>
</dbReference>
<dbReference type="InterPro" id="IPR011706">
    <property type="entry name" value="Cu-oxidase_C"/>
</dbReference>
<dbReference type="PANTHER" id="PTHR11709">
    <property type="entry name" value="MULTI-COPPER OXIDASE"/>
    <property type="match status" value="1"/>
</dbReference>
<keyword evidence="4" id="KW-0560">Oxidoreductase</keyword>
<dbReference type="InterPro" id="IPR008972">
    <property type="entry name" value="Cupredoxin"/>
</dbReference>
<dbReference type="PANTHER" id="PTHR11709:SF502">
    <property type="entry name" value="MULTICOPPER OXIDASE"/>
    <property type="match status" value="1"/>
</dbReference>
<proteinExistence type="inferred from homology"/>
<evidence type="ECO:0000256" key="5">
    <source>
        <dbReference type="ARBA" id="ARBA00023008"/>
    </source>
</evidence>
<name>Q50H77_9PEZI</name>
<keyword evidence="2" id="KW-0479">Metal-binding</keyword>
<dbReference type="InterPro" id="IPR001117">
    <property type="entry name" value="Cu-oxidase_2nd"/>
</dbReference>
<accession>Q50H77</accession>
<dbReference type="Gene3D" id="2.60.40.420">
    <property type="entry name" value="Cupredoxins - blue copper proteins"/>
    <property type="match status" value="3"/>
</dbReference>
<evidence type="ECO:0000259" key="8">
    <source>
        <dbReference type="Pfam" id="PF07731"/>
    </source>
</evidence>
<reference evidence="10" key="1">
    <citation type="journal article" date="2005" name="FEMS Microbiol. Lett.">
        <title>Evidence for functional laccases in the acidophilic ascomycete Hortaea acidophila and isolation of laccase-specific gene fragments.</title>
        <authorList>
            <person name="Tetsch L."/>
            <person name="Bend J."/>
            <person name="Janssen M."/>
            <person name="Holker U."/>
        </authorList>
    </citation>
    <scope>NUCLEOTIDE SEQUENCE</scope>
</reference>
<dbReference type="InterPro" id="IPR045087">
    <property type="entry name" value="Cu-oxidase_fam"/>
</dbReference>
<feature type="domain" description="Plastocyanin-like" evidence="7">
    <location>
        <begin position="113"/>
        <end position="262"/>
    </location>
</feature>
<comment type="similarity">
    <text evidence="1">Belongs to the multicopper oxidase family.</text>
</comment>
<dbReference type="AlphaFoldDB" id="Q50H77"/>
<dbReference type="Pfam" id="PF00394">
    <property type="entry name" value="Cu-oxidase"/>
    <property type="match status" value="1"/>
</dbReference>
<evidence type="ECO:0000256" key="6">
    <source>
        <dbReference type="ARBA" id="ARBA00023180"/>
    </source>
</evidence>
<evidence type="ECO:0000259" key="9">
    <source>
        <dbReference type="Pfam" id="PF07732"/>
    </source>
</evidence>
<protein>
    <submittedName>
        <fullName evidence="10">Laccase II</fullName>
    </submittedName>
</protein>
<dbReference type="SUPFAM" id="SSF49503">
    <property type="entry name" value="Cupredoxins"/>
    <property type="match status" value="3"/>
</dbReference>
<keyword evidence="3" id="KW-0677">Repeat</keyword>
<dbReference type="Pfam" id="PF07732">
    <property type="entry name" value="Cu-oxidase_3"/>
    <property type="match status" value="1"/>
</dbReference>
<reference evidence="10" key="2">
    <citation type="submission" date="2005-06" db="EMBL/GenBank/DDBJ databases">
        <title>In search of the laccase genes of Hortaea acidophila.</title>
        <authorList>
            <person name="Tetsch L."/>
            <person name="Janssen M."/>
            <person name="Hoelker U."/>
        </authorList>
    </citation>
    <scope>NUCLEOTIDE SEQUENCE</scope>
</reference>
<dbReference type="GO" id="GO:0005507">
    <property type="term" value="F:copper ion binding"/>
    <property type="evidence" value="ECO:0007669"/>
    <property type="project" value="InterPro"/>
</dbReference>
<feature type="domain" description="Plastocyanin-like" evidence="8">
    <location>
        <begin position="348"/>
        <end position="459"/>
    </location>
</feature>
<dbReference type="CDD" id="cd13901">
    <property type="entry name" value="CuRO_3_MaLCC_like"/>
    <property type="match status" value="1"/>
</dbReference>
<organism evidence="10">
    <name type="scientific">Neohortaea acidophila</name>
    <dbReference type="NCBI Taxonomy" id="245834"/>
    <lineage>
        <taxon>Eukaryota</taxon>
        <taxon>Fungi</taxon>
        <taxon>Dikarya</taxon>
        <taxon>Ascomycota</taxon>
        <taxon>Pezizomycotina</taxon>
        <taxon>Dothideomycetes</taxon>
        <taxon>Dothideomycetidae</taxon>
        <taxon>Mycosphaerellales</taxon>
        <taxon>Teratosphaeriaceae</taxon>
        <taxon>Neohortaea</taxon>
    </lineage>
</organism>
<evidence type="ECO:0000256" key="1">
    <source>
        <dbReference type="ARBA" id="ARBA00010609"/>
    </source>
</evidence>
<feature type="domain" description="Plastocyanin-like" evidence="9">
    <location>
        <begin position="3"/>
        <end position="105"/>
    </location>
</feature>
<keyword evidence="6" id="KW-0325">Glycoprotein</keyword>
<dbReference type="GO" id="GO:0016491">
    <property type="term" value="F:oxidoreductase activity"/>
    <property type="evidence" value="ECO:0007669"/>
    <property type="project" value="UniProtKB-KW"/>
</dbReference>